<accession>A0A134B4J7</accession>
<dbReference type="Proteomes" id="UP000070531">
    <property type="component" value="Unassembled WGS sequence"/>
</dbReference>
<dbReference type="EMBL" id="LSDL01000137">
    <property type="protein sequence ID" value="KXB74869.1"/>
    <property type="molecule type" value="Genomic_DNA"/>
</dbReference>
<proteinExistence type="predicted"/>
<dbReference type="PATRIC" id="fig|419005.5.peg.1304"/>
<evidence type="ECO:0000313" key="2">
    <source>
        <dbReference type="EMBL" id="KXB77635.1"/>
    </source>
</evidence>
<gene>
    <name evidence="2" type="ORF">HMPREF1860_01297</name>
    <name evidence="1" type="ORF">HMPREF1860_01944</name>
</gene>
<reference evidence="1 3" key="1">
    <citation type="submission" date="2016-01" db="EMBL/GenBank/DDBJ databases">
        <authorList>
            <person name="Oliw E.H."/>
        </authorList>
    </citation>
    <scope>NUCLEOTIDE SEQUENCE [LARGE SCALE GENOMIC DNA]</scope>
    <source>
        <strain evidence="1 3">DNF00307</strain>
    </source>
</reference>
<name>A0A134B4J7_9BACT</name>
<dbReference type="RefSeq" id="WP_156441260.1">
    <property type="nucleotide sequence ID" value="NZ_JBETXD010000002.1"/>
</dbReference>
<dbReference type="EMBL" id="LSDL01000060">
    <property type="protein sequence ID" value="KXB77635.1"/>
    <property type="molecule type" value="Genomic_DNA"/>
</dbReference>
<protein>
    <submittedName>
        <fullName evidence="1">Uncharacterized protein</fullName>
    </submittedName>
</protein>
<evidence type="ECO:0000313" key="3">
    <source>
        <dbReference type="Proteomes" id="UP000070531"/>
    </source>
</evidence>
<dbReference type="STRING" id="419005.HMPREF1860_01297"/>
<comment type="caution">
    <text evidence="1">The sequence shown here is derived from an EMBL/GenBank/DDBJ whole genome shotgun (WGS) entry which is preliminary data.</text>
</comment>
<sequence length="57" mass="6778">MTAIEVELRMRLQNAAEHRCRLTARARARDIAELYGGRDTKEYEDKYNELTTEYNIK</sequence>
<dbReference type="AlphaFoldDB" id="A0A134B4J7"/>
<organism evidence="1">
    <name type="scientific">Prevotella amnii</name>
    <dbReference type="NCBI Taxonomy" id="419005"/>
    <lineage>
        <taxon>Bacteria</taxon>
        <taxon>Pseudomonadati</taxon>
        <taxon>Bacteroidota</taxon>
        <taxon>Bacteroidia</taxon>
        <taxon>Bacteroidales</taxon>
        <taxon>Prevotellaceae</taxon>
        <taxon>Prevotella</taxon>
    </lineage>
</organism>
<evidence type="ECO:0000313" key="1">
    <source>
        <dbReference type="EMBL" id="KXB74869.1"/>
    </source>
</evidence>